<dbReference type="InterPro" id="IPR003593">
    <property type="entry name" value="AAA+_ATPase"/>
</dbReference>
<dbReference type="InterPro" id="IPR027417">
    <property type="entry name" value="P-loop_NTPase"/>
</dbReference>
<accession>A0A1F5TPS7</accession>
<dbReference type="PANTHER" id="PTHR43394:SF1">
    <property type="entry name" value="ATP-BINDING CASSETTE SUB-FAMILY B MEMBER 10, MITOCHONDRIAL"/>
    <property type="match status" value="1"/>
</dbReference>
<dbReference type="Pfam" id="PF00005">
    <property type="entry name" value="ABC_tran"/>
    <property type="match status" value="1"/>
</dbReference>
<dbReference type="Gene3D" id="1.20.1560.10">
    <property type="entry name" value="ABC transporter type 1, transmembrane domain"/>
    <property type="match status" value="1"/>
</dbReference>
<evidence type="ECO:0000256" key="3">
    <source>
        <dbReference type="ARBA" id="ARBA00022741"/>
    </source>
</evidence>
<feature type="transmembrane region" description="Helical" evidence="7">
    <location>
        <begin position="64"/>
        <end position="83"/>
    </location>
</feature>
<dbReference type="InterPro" id="IPR036640">
    <property type="entry name" value="ABC1_TM_sf"/>
</dbReference>
<evidence type="ECO:0000259" key="9">
    <source>
        <dbReference type="PROSITE" id="PS50929"/>
    </source>
</evidence>
<feature type="transmembrane region" description="Helical" evidence="7">
    <location>
        <begin position="137"/>
        <end position="163"/>
    </location>
</feature>
<comment type="subcellular location">
    <subcellularLocation>
        <location evidence="1">Cell membrane</location>
        <topology evidence="1">Multi-pass membrane protein</topology>
    </subcellularLocation>
</comment>
<evidence type="ECO:0008006" key="12">
    <source>
        <dbReference type="Google" id="ProtNLM"/>
    </source>
</evidence>
<dbReference type="SUPFAM" id="SSF90123">
    <property type="entry name" value="ABC transporter transmembrane region"/>
    <property type="match status" value="1"/>
</dbReference>
<dbReference type="PROSITE" id="PS00211">
    <property type="entry name" value="ABC_TRANSPORTER_1"/>
    <property type="match status" value="1"/>
</dbReference>
<dbReference type="InterPro" id="IPR003439">
    <property type="entry name" value="ABC_transporter-like_ATP-bd"/>
</dbReference>
<evidence type="ECO:0000256" key="7">
    <source>
        <dbReference type="SAM" id="Phobius"/>
    </source>
</evidence>
<feature type="transmembrane region" description="Helical" evidence="7">
    <location>
        <begin position="30"/>
        <end position="52"/>
    </location>
</feature>
<evidence type="ECO:0000256" key="1">
    <source>
        <dbReference type="ARBA" id="ARBA00004651"/>
    </source>
</evidence>
<gene>
    <name evidence="10" type="ORF">A2531_06845</name>
</gene>
<reference evidence="10 11" key="1">
    <citation type="journal article" date="2016" name="Nat. Commun.">
        <title>Thousands of microbial genomes shed light on interconnected biogeochemical processes in an aquifer system.</title>
        <authorList>
            <person name="Anantharaman K."/>
            <person name="Brown C.T."/>
            <person name="Hug L.A."/>
            <person name="Sharon I."/>
            <person name="Castelle C.J."/>
            <person name="Probst A.J."/>
            <person name="Thomas B.C."/>
            <person name="Singh A."/>
            <person name="Wilkins M.J."/>
            <person name="Karaoz U."/>
            <person name="Brodie E.L."/>
            <person name="Williams K.H."/>
            <person name="Hubbard S.S."/>
            <person name="Banfield J.F."/>
        </authorList>
    </citation>
    <scope>NUCLEOTIDE SEQUENCE [LARGE SCALE GENOMIC DNA]</scope>
</reference>
<dbReference type="Pfam" id="PF00664">
    <property type="entry name" value="ABC_membrane"/>
    <property type="match status" value="1"/>
</dbReference>
<dbReference type="PROSITE" id="PS50929">
    <property type="entry name" value="ABC_TM1F"/>
    <property type="match status" value="1"/>
</dbReference>
<evidence type="ECO:0000313" key="10">
    <source>
        <dbReference type="EMBL" id="OGF40804.1"/>
    </source>
</evidence>
<dbReference type="Gene3D" id="3.40.50.300">
    <property type="entry name" value="P-loop containing nucleotide triphosphate hydrolases"/>
    <property type="match status" value="1"/>
</dbReference>
<dbReference type="InterPro" id="IPR011527">
    <property type="entry name" value="ABC1_TM_dom"/>
</dbReference>
<feature type="domain" description="ABC transporter" evidence="8">
    <location>
        <begin position="346"/>
        <end position="581"/>
    </location>
</feature>
<proteinExistence type="predicted"/>
<dbReference type="GO" id="GO:0015421">
    <property type="term" value="F:ABC-type oligopeptide transporter activity"/>
    <property type="evidence" value="ECO:0007669"/>
    <property type="project" value="TreeGrafter"/>
</dbReference>
<name>A0A1F5TPS7_9BACT</name>
<keyword evidence="5 7" id="KW-1133">Transmembrane helix</keyword>
<evidence type="ECO:0000256" key="2">
    <source>
        <dbReference type="ARBA" id="ARBA00022692"/>
    </source>
</evidence>
<sequence length="589" mass="67281">MKKNKNKNLKRFWPKLWNLLKPSHKQIKTLFVSILFLELVVLTGPFLLKLIIDKIVNFKPEELKTILFFIFLMFISEQFNSFLHHLRDRIIFKLIFDIECYLPTMAQEKLMYLPLTYHEKENTGNKIMKIERGGNKILDLIMNIAWEVGPTFIQLIITLIVLLMVDLRFGLSFAFFAPLFVVLTYRVNKSLAPIRKQRHKDYEISSGQMVQSIININTVKSFTQEKREIKEFKTIRERISANGVKEFSKLLNFGLIRNLIIDMGRITILLLGIYLIVKGNITVGSLVFVITLSEKAYFSLYRLSRFYDRMEEGAEAVNRFTALIHEKSNIINKKNGYKPKKIKGKIEFQNVNFSYGQNNALALDNVSLKINEGCVTAFVGPSGGGKTTLARMIYRHYDPLGGIVLLDNKDLRDYDLFALRKFMSIVPQEVEIFNTSIRKNIAYADPGASRETIEAAARIANAEEFINKFPKKYDTEVGERGIKLSGGQRQRIGIARAILANPKILIFDEATSNLDSCSEKLIQEAMDKITHGRTVIIIAHRLSTIKKADKIIVLENGKIAETGSHCELAQNKGGLYAKLLKLQKVGDVV</sequence>
<organism evidence="10 11">
    <name type="scientific">Candidatus Falkowbacteria bacterium RIFOXYD2_FULL_34_120</name>
    <dbReference type="NCBI Taxonomy" id="1798007"/>
    <lineage>
        <taxon>Bacteria</taxon>
        <taxon>Candidatus Falkowiibacteriota</taxon>
    </lineage>
</organism>
<evidence type="ECO:0000259" key="8">
    <source>
        <dbReference type="PROSITE" id="PS50893"/>
    </source>
</evidence>
<dbReference type="FunFam" id="3.40.50.300:FF:000218">
    <property type="entry name" value="Multidrug ABC transporter ATP-binding protein"/>
    <property type="match status" value="1"/>
</dbReference>
<evidence type="ECO:0000313" key="11">
    <source>
        <dbReference type="Proteomes" id="UP000177579"/>
    </source>
</evidence>
<keyword evidence="6 7" id="KW-0472">Membrane</keyword>
<dbReference type="InterPro" id="IPR039421">
    <property type="entry name" value="Type_1_exporter"/>
</dbReference>
<dbReference type="Proteomes" id="UP000177579">
    <property type="component" value="Unassembled WGS sequence"/>
</dbReference>
<keyword evidence="4" id="KW-0067">ATP-binding</keyword>
<keyword evidence="3" id="KW-0547">Nucleotide-binding</keyword>
<dbReference type="InterPro" id="IPR017871">
    <property type="entry name" value="ABC_transporter-like_CS"/>
</dbReference>
<evidence type="ECO:0000256" key="4">
    <source>
        <dbReference type="ARBA" id="ARBA00022840"/>
    </source>
</evidence>
<evidence type="ECO:0000256" key="5">
    <source>
        <dbReference type="ARBA" id="ARBA00022989"/>
    </source>
</evidence>
<dbReference type="EMBL" id="MFGO01000020">
    <property type="protein sequence ID" value="OGF40804.1"/>
    <property type="molecule type" value="Genomic_DNA"/>
</dbReference>
<dbReference type="SUPFAM" id="SSF52540">
    <property type="entry name" value="P-loop containing nucleoside triphosphate hydrolases"/>
    <property type="match status" value="1"/>
</dbReference>
<protein>
    <recommendedName>
        <fullName evidence="12">ABC transporter ATP-binding protein</fullName>
    </recommendedName>
</protein>
<dbReference type="AlphaFoldDB" id="A0A1F5TPS7"/>
<dbReference type="SMART" id="SM00382">
    <property type="entry name" value="AAA"/>
    <property type="match status" value="1"/>
</dbReference>
<comment type="caution">
    <text evidence="10">The sequence shown here is derived from an EMBL/GenBank/DDBJ whole genome shotgun (WGS) entry which is preliminary data.</text>
</comment>
<keyword evidence="2 7" id="KW-0812">Transmembrane</keyword>
<dbReference type="PROSITE" id="PS50893">
    <property type="entry name" value="ABC_TRANSPORTER_2"/>
    <property type="match status" value="1"/>
</dbReference>
<feature type="transmembrane region" description="Helical" evidence="7">
    <location>
        <begin position="169"/>
        <end position="188"/>
    </location>
</feature>
<dbReference type="GO" id="GO:0005886">
    <property type="term" value="C:plasma membrane"/>
    <property type="evidence" value="ECO:0007669"/>
    <property type="project" value="UniProtKB-SubCell"/>
</dbReference>
<evidence type="ECO:0000256" key="6">
    <source>
        <dbReference type="ARBA" id="ARBA00023136"/>
    </source>
</evidence>
<feature type="domain" description="ABC transmembrane type-1" evidence="9">
    <location>
        <begin position="30"/>
        <end position="312"/>
    </location>
</feature>
<dbReference type="GO" id="GO:0005524">
    <property type="term" value="F:ATP binding"/>
    <property type="evidence" value="ECO:0007669"/>
    <property type="project" value="UniProtKB-KW"/>
</dbReference>
<dbReference type="PANTHER" id="PTHR43394">
    <property type="entry name" value="ATP-DEPENDENT PERMEASE MDL1, MITOCHONDRIAL"/>
    <property type="match status" value="1"/>
</dbReference>
<dbReference type="GO" id="GO:0016887">
    <property type="term" value="F:ATP hydrolysis activity"/>
    <property type="evidence" value="ECO:0007669"/>
    <property type="project" value="InterPro"/>
</dbReference>
<dbReference type="CDD" id="cd07346">
    <property type="entry name" value="ABC_6TM_exporters"/>
    <property type="match status" value="1"/>
</dbReference>